<dbReference type="GO" id="GO:0035336">
    <property type="term" value="P:long-chain fatty-acyl-CoA metabolic process"/>
    <property type="evidence" value="ECO:0007669"/>
    <property type="project" value="TreeGrafter"/>
</dbReference>
<reference evidence="13" key="1">
    <citation type="submission" date="2024-04" db="EMBL/GenBank/DDBJ databases">
        <authorList>
            <consortium name="Molecular Ecology Group"/>
        </authorList>
    </citation>
    <scope>NUCLEOTIDE SEQUENCE</scope>
</reference>
<dbReference type="InterPro" id="IPR036291">
    <property type="entry name" value="NAD(P)-bd_dom_sf"/>
</dbReference>
<dbReference type="EC" id="1.2.1.84" evidence="10"/>
<keyword evidence="8 10" id="KW-0472">Membrane</keyword>
<evidence type="ECO:0000313" key="14">
    <source>
        <dbReference type="Proteomes" id="UP001497644"/>
    </source>
</evidence>
<evidence type="ECO:0000256" key="3">
    <source>
        <dbReference type="ARBA" id="ARBA00022516"/>
    </source>
</evidence>
<keyword evidence="4 10" id="KW-0812">Transmembrane</keyword>
<comment type="function">
    <text evidence="10">Catalyzes the reduction of fatty acyl-CoA to fatty alcohols.</text>
</comment>
<dbReference type="FunFam" id="3.40.50.720:FF:000143">
    <property type="entry name" value="Fatty acyl-CoA reductase"/>
    <property type="match status" value="1"/>
</dbReference>
<dbReference type="Pfam" id="PF07993">
    <property type="entry name" value="NAD_binding_4"/>
    <property type="match status" value="1"/>
</dbReference>
<organism evidence="13 14">
    <name type="scientific">Lasius platythorax</name>
    <dbReference type="NCBI Taxonomy" id="488582"/>
    <lineage>
        <taxon>Eukaryota</taxon>
        <taxon>Metazoa</taxon>
        <taxon>Ecdysozoa</taxon>
        <taxon>Arthropoda</taxon>
        <taxon>Hexapoda</taxon>
        <taxon>Insecta</taxon>
        <taxon>Pterygota</taxon>
        <taxon>Neoptera</taxon>
        <taxon>Endopterygota</taxon>
        <taxon>Hymenoptera</taxon>
        <taxon>Apocrita</taxon>
        <taxon>Aculeata</taxon>
        <taxon>Formicoidea</taxon>
        <taxon>Formicidae</taxon>
        <taxon>Formicinae</taxon>
        <taxon>Lasius</taxon>
        <taxon>Lasius</taxon>
    </lineage>
</organism>
<dbReference type="InterPro" id="IPR013120">
    <property type="entry name" value="FAR_NAD-bd"/>
</dbReference>
<keyword evidence="7 10" id="KW-0443">Lipid metabolism</keyword>
<evidence type="ECO:0000256" key="7">
    <source>
        <dbReference type="ARBA" id="ARBA00023098"/>
    </source>
</evidence>
<feature type="domain" description="Fatty acyl-CoA reductase C-terminal" evidence="11">
    <location>
        <begin position="369"/>
        <end position="461"/>
    </location>
</feature>
<comment type="subcellular location">
    <subcellularLocation>
        <location evidence="1">Membrane</location>
        <topology evidence="1">Multi-pass membrane protein</topology>
    </subcellularLocation>
</comment>
<dbReference type="AlphaFoldDB" id="A0AAV2NZX5"/>
<keyword evidence="6 10" id="KW-1133">Transmembrane helix</keyword>
<evidence type="ECO:0000256" key="6">
    <source>
        <dbReference type="ARBA" id="ARBA00022989"/>
    </source>
</evidence>
<dbReference type="GO" id="GO:0080019">
    <property type="term" value="F:alcohol-forming very long-chain fatty acyl-CoA reductase activity"/>
    <property type="evidence" value="ECO:0007669"/>
    <property type="project" value="InterPro"/>
</dbReference>
<dbReference type="GO" id="GO:0016020">
    <property type="term" value="C:membrane"/>
    <property type="evidence" value="ECO:0007669"/>
    <property type="project" value="UniProtKB-SubCell"/>
</dbReference>
<dbReference type="PANTHER" id="PTHR11011">
    <property type="entry name" value="MALE STERILITY PROTEIN 2-RELATED"/>
    <property type="match status" value="1"/>
</dbReference>
<keyword evidence="10" id="KW-0560">Oxidoreductase</keyword>
<feature type="transmembrane region" description="Helical" evidence="10">
    <location>
        <begin position="482"/>
        <end position="503"/>
    </location>
</feature>
<dbReference type="EMBL" id="OZ034829">
    <property type="protein sequence ID" value="CAL1685291.1"/>
    <property type="molecule type" value="Genomic_DNA"/>
</dbReference>
<evidence type="ECO:0000256" key="1">
    <source>
        <dbReference type="ARBA" id="ARBA00004141"/>
    </source>
</evidence>
<dbReference type="Gene3D" id="3.40.50.720">
    <property type="entry name" value="NAD(P)-binding Rossmann-like Domain"/>
    <property type="match status" value="1"/>
</dbReference>
<protein>
    <recommendedName>
        <fullName evidence="10">Fatty acyl-CoA reductase</fullName>
        <ecNumber evidence="10">1.2.1.84</ecNumber>
    </recommendedName>
</protein>
<dbReference type="InterPro" id="IPR026055">
    <property type="entry name" value="FAR"/>
</dbReference>
<proteinExistence type="inferred from homology"/>
<keyword evidence="5 10" id="KW-0521">NADP</keyword>
<evidence type="ECO:0000256" key="4">
    <source>
        <dbReference type="ARBA" id="ARBA00022692"/>
    </source>
</evidence>
<evidence type="ECO:0000259" key="12">
    <source>
        <dbReference type="Pfam" id="PF07993"/>
    </source>
</evidence>
<feature type="domain" description="Thioester reductase (TE)" evidence="12">
    <location>
        <begin position="27"/>
        <end position="296"/>
    </location>
</feature>
<dbReference type="Pfam" id="PF03015">
    <property type="entry name" value="Sterile"/>
    <property type="match status" value="1"/>
</dbReference>
<keyword evidence="3 10" id="KW-0444">Lipid biosynthesis</keyword>
<accession>A0AAV2NZX5</accession>
<dbReference type="CDD" id="cd05236">
    <property type="entry name" value="FAR-N_SDR_e"/>
    <property type="match status" value="1"/>
</dbReference>
<name>A0AAV2NZX5_9HYME</name>
<gene>
    <name evidence="13" type="ORF">LPLAT_LOCUS10829</name>
</gene>
<feature type="transmembrane region" description="Helical" evidence="10">
    <location>
        <begin position="360"/>
        <end position="383"/>
    </location>
</feature>
<comment type="catalytic activity">
    <reaction evidence="9 10">
        <text>a long-chain fatty acyl-CoA + 2 NADPH + 2 H(+) = a long-chain primary fatty alcohol + 2 NADP(+) + CoA</text>
        <dbReference type="Rhea" id="RHEA:52716"/>
        <dbReference type="ChEBI" id="CHEBI:15378"/>
        <dbReference type="ChEBI" id="CHEBI:57287"/>
        <dbReference type="ChEBI" id="CHEBI:57783"/>
        <dbReference type="ChEBI" id="CHEBI:58349"/>
        <dbReference type="ChEBI" id="CHEBI:77396"/>
        <dbReference type="ChEBI" id="CHEBI:83139"/>
        <dbReference type="EC" id="1.2.1.84"/>
    </reaction>
</comment>
<dbReference type="GO" id="GO:0102965">
    <property type="term" value="F:alcohol-forming long-chain fatty acyl-CoA reductase activity"/>
    <property type="evidence" value="ECO:0007669"/>
    <property type="project" value="UniProtKB-EC"/>
</dbReference>
<dbReference type="CDD" id="cd09071">
    <property type="entry name" value="FAR_C"/>
    <property type="match status" value="1"/>
</dbReference>
<dbReference type="Proteomes" id="UP001497644">
    <property type="component" value="Chromosome 6"/>
</dbReference>
<evidence type="ECO:0000259" key="11">
    <source>
        <dbReference type="Pfam" id="PF03015"/>
    </source>
</evidence>
<dbReference type="SUPFAM" id="SSF51735">
    <property type="entry name" value="NAD(P)-binding Rossmann-fold domains"/>
    <property type="match status" value="1"/>
</dbReference>
<comment type="similarity">
    <text evidence="2 10">Belongs to the fatty acyl-CoA reductase family.</text>
</comment>
<keyword evidence="14" id="KW-1185">Reference proteome</keyword>
<evidence type="ECO:0000256" key="2">
    <source>
        <dbReference type="ARBA" id="ARBA00005928"/>
    </source>
</evidence>
<dbReference type="GO" id="GO:0005777">
    <property type="term" value="C:peroxisome"/>
    <property type="evidence" value="ECO:0007669"/>
    <property type="project" value="TreeGrafter"/>
</dbReference>
<evidence type="ECO:0000313" key="13">
    <source>
        <dbReference type="EMBL" id="CAL1685291.1"/>
    </source>
</evidence>
<evidence type="ECO:0000256" key="5">
    <source>
        <dbReference type="ARBA" id="ARBA00022857"/>
    </source>
</evidence>
<dbReference type="PANTHER" id="PTHR11011:SF60">
    <property type="entry name" value="FATTY ACYL-COA REDUCTASE-RELATED"/>
    <property type="match status" value="1"/>
</dbReference>
<evidence type="ECO:0000256" key="8">
    <source>
        <dbReference type="ARBA" id="ARBA00023136"/>
    </source>
</evidence>
<sequence length="504" mass="58599">MDYDRNNETEIHKTPIQKFYAGKSILITGSTGFLGKMLVEKLLRSCPDISTMYLLIRPKKNKCSENRLDNIFENPLYDRLKKEVPNFRKKIVPITANFNVEDLGLSENDKNTLIREVSVVFHLAATVRFDEDIKTSTALNVIATNVILDIAKHMPNLKSFIHVSTAFANCHVKYIEERLYTYSIGHRELITLTRTLPESTIKERIARITSSWPNTYTFTKAITEAFLKHEGEDLPIGIFRPAIVLPSAREPLVGWVDNFHGPIGLTASVFLGIARFIQCGNDILANIVPVDFTVNSLIACAWDVSNKYRKNKDVLIYNYVAPADAPTWREYISVMKFISTIYPLKNSIWKPIIFALKQDISYKICIWLCHLLPALLVDSIMICTGRRPRMWKLYSKVHKAVNVNSHFVVNKWDFADDNVKAMWDRLNKEDRQLFKFNMIGFDWTKYFIDCYKGMRLYLFNEDDSTLENSRIKYRRLCWLHRILKTVLLFVLFLIIWSMFVKIFA</sequence>
<evidence type="ECO:0000256" key="10">
    <source>
        <dbReference type="RuleBase" id="RU363097"/>
    </source>
</evidence>
<dbReference type="InterPro" id="IPR033640">
    <property type="entry name" value="FAR_C"/>
</dbReference>
<evidence type="ECO:0000256" key="9">
    <source>
        <dbReference type="ARBA" id="ARBA00052530"/>
    </source>
</evidence>